<gene>
    <name evidence="2" type="ORF">AKJ09_03961</name>
</gene>
<evidence type="ECO:0000313" key="2">
    <source>
        <dbReference type="EMBL" id="AKU97297.1"/>
    </source>
</evidence>
<reference evidence="2 3" key="1">
    <citation type="submission" date="2015-08" db="EMBL/GenBank/DDBJ databases">
        <authorList>
            <person name="Babu N.S."/>
            <person name="Beckwith C.J."/>
            <person name="Beseler K.G."/>
            <person name="Brison A."/>
            <person name="Carone J.V."/>
            <person name="Caskin T.P."/>
            <person name="Diamond M."/>
            <person name="Durham M.E."/>
            <person name="Foxe J.M."/>
            <person name="Go M."/>
            <person name="Henderson B.A."/>
            <person name="Jones I.B."/>
            <person name="McGettigan J.A."/>
            <person name="Micheletti S.J."/>
            <person name="Nasrallah M.E."/>
            <person name="Ortiz D."/>
            <person name="Piller C.R."/>
            <person name="Privatt S.R."/>
            <person name="Schneider S.L."/>
            <person name="Sharp S."/>
            <person name="Smith T.C."/>
            <person name="Stanton J.D."/>
            <person name="Ullery H.E."/>
            <person name="Wilson R.J."/>
            <person name="Serrano M.G."/>
            <person name="Buck G."/>
            <person name="Lee V."/>
            <person name="Wang Y."/>
            <person name="Carvalho R."/>
            <person name="Voegtly L."/>
            <person name="Shi R."/>
            <person name="Duckworth R."/>
            <person name="Johnson A."/>
            <person name="Loviza R."/>
            <person name="Walstead R."/>
            <person name="Shah Z."/>
            <person name="Kiflezghi M."/>
            <person name="Wade K."/>
            <person name="Ball S.L."/>
            <person name="Bradley K.W."/>
            <person name="Asai D.J."/>
            <person name="Bowman C.A."/>
            <person name="Russell D.A."/>
            <person name="Pope W.H."/>
            <person name="Jacobs-Sera D."/>
            <person name="Hendrix R.W."/>
            <person name="Hatfull G.F."/>
        </authorList>
    </citation>
    <scope>NUCLEOTIDE SEQUENCE [LARGE SCALE GENOMIC DNA]</scope>
    <source>
        <strain evidence="2 3">DSM 27648</strain>
    </source>
</reference>
<dbReference type="AlphaFoldDB" id="A0A0K1PUV2"/>
<dbReference type="Gene3D" id="2.160.20.120">
    <property type="match status" value="2"/>
</dbReference>
<feature type="domain" description="Putative auto-transporter adhesin head GIN" evidence="1">
    <location>
        <begin position="32"/>
        <end position="191"/>
    </location>
</feature>
<evidence type="ECO:0000313" key="3">
    <source>
        <dbReference type="Proteomes" id="UP000064967"/>
    </source>
</evidence>
<evidence type="ECO:0000259" key="1">
    <source>
        <dbReference type="Pfam" id="PF10988"/>
    </source>
</evidence>
<protein>
    <recommendedName>
        <fullName evidence="1">Putative auto-transporter adhesin head GIN domain-containing protein</fullName>
    </recommendedName>
</protein>
<organism evidence="2 3">
    <name type="scientific">Labilithrix luteola</name>
    <dbReference type="NCBI Taxonomy" id="1391654"/>
    <lineage>
        <taxon>Bacteria</taxon>
        <taxon>Pseudomonadati</taxon>
        <taxon>Myxococcota</taxon>
        <taxon>Polyangia</taxon>
        <taxon>Polyangiales</taxon>
        <taxon>Labilitrichaceae</taxon>
        <taxon>Labilithrix</taxon>
    </lineage>
</organism>
<name>A0A0K1PUV2_9BACT</name>
<dbReference type="EMBL" id="CP012333">
    <property type="protein sequence ID" value="AKU97297.1"/>
    <property type="molecule type" value="Genomic_DNA"/>
</dbReference>
<sequence>MFSCSVALVGCGDGSLDGSGVLVTDQRAVTEFHALSITENLVAEIGVGPSSVTLEMDDNLVKRVAAHVEDGVLVLERGDGEPELRPTNNARIRITTPHLDDISASGATTVLAKSASPAVAISATGRSHVSIAGAAVVVSISATGASDVDSQVPATRADVTTTGTSRVRVRVSERLAATATGASQITVLGEPAAREIVTTGRADVLFSE</sequence>
<dbReference type="Pfam" id="PF10988">
    <property type="entry name" value="DUF2807"/>
    <property type="match status" value="1"/>
</dbReference>
<proteinExistence type="predicted"/>
<dbReference type="KEGG" id="llu:AKJ09_03961"/>
<accession>A0A0K1PUV2</accession>
<keyword evidence="3" id="KW-1185">Reference proteome</keyword>
<dbReference type="STRING" id="1391654.AKJ09_03961"/>
<dbReference type="InterPro" id="IPR021255">
    <property type="entry name" value="DUF2807"/>
</dbReference>
<dbReference type="Proteomes" id="UP000064967">
    <property type="component" value="Chromosome"/>
</dbReference>